<evidence type="ECO:0000256" key="1">
    <source>
        <dbReference type="ARBA" id="ARBA00022723"/>
    </source>
</evidence>
<keyword evidence="5" id="KW-1185">Reference proteome</keyword>
<dbReference type="eggNOG" id="COG0560">
    <property type="taxonomic scope" value="Bacteria"/>
</dbReference>
<dbReference type="STRING" id="61647.LG71_10760"/>
<dbReference type="PATRIC" id="fig|61647.15.peg.1444"/>
<keyword evidence="1" id="KW-0479">Metal-binding</keyword>
<dbReference type="KEGG" id="pge:LG71_10760"/>
<evidence type="ECO:0000313" key="5">
    <source>
        <dbReference type="Proteomes" id="UP000036196"/>
    </source>
</evidence>
<dbReference type="EMBL" id="LDZF01000017">
    <property type="protein sequence ID" value="KMK12584.1"/>
    <property type="molecule type" value="Genomic_DNA"/>
</dbReference>
<dbReference type="RefSeq" id="WP_043082502.1">
    <property type="nucleotide sequence ID" value="NZ_CP009450.1"/>
</dbReference>
<gene>
    <name evidence="4" type="ORF">ABW06_16230</name>
</gene>
<proteinExistence type="predicted"/>
<accession>A0A089PQ32</accession>
<name>A0A089PQ32_PLUGE</name>
<dbReference type="EC" id="3.1.3.27" evidence="2"/>
<dbReference type="Proteomes" id="UP000036196">
    <property type="component" value="Unassembled WGS sequence"/>
</dbReference>
<dbReference type="InterPro" id="IPR036412">
    <property type="entry name" value="HAD-like_sf"/>
</dbReference>
<dbReference type="GO" id="GO:0046872">
    <property type="term" value="F:metal ion binding"/>
    <property type="evidence" value="ECO:0007669"/>
    <property type="project" value="UniProtKB-KW"/>
</dbReference>
<dbReference type="GO" id="GO:0008962">
    <property type="term" value="F:phosphatidylglycerophosphatase activity"/>
    <property type="evidence" value="ECO:0007669"/>
    <property type="project" value="UniProtKB-EC"/>
</dbReference>
<organism evidence="4 5">
    <name type="scientific">Pluralibacter gergoviae</name>
    <name type="common">Enterobacter gergoviae</name>
    <dbReference type="NCBI Taxonomy" id="61647"/>
    <lineage>
        <taxon>Bacteria</taxon>
        <taxon>Pseudomonadati</taxon>
        <taxon>Pseudomonadota</taxon>
        <taxon>Gammaproteobacteria</taxon>
        <taxon>Enterobacterales</taxon>
        <taxon>Enterobacteriaceae</taxon>
        <taxon>Pluralibacter</taxon>
    </lineage>
</organism>
<feature type="transmembrane region" description="Helical" evidence="3">
    <location>
        <begin position="36"/>
        <end position="54"/>
    </location>
</feature>
<keyword evidence="3" id="KW-0812">Transmembrane</keyword>
<dbReference type="InterPro" id="IPR006435">
    <property type="entry name" value="HAD-SF_hydro_IF_YfhB"/>
</dbReference>
<sequence length="211" mass="24110">MANDSRRIVFFDLDGTLHRQDMFGSFMFYALRHHPLNVVLVLLLLPVSLVGFMIRGWGARWPVSVLVWGVTFGHSEKHLRALEAKFVTWFRSRVTTFPEVHARLSGYLTSGSADVWLITGSPKHLVELVYFDSPWLSQVKLIGSAVERRYGGWVLSLRCFGHEKVTQLTGRIGAPLQLYSGYSDSNQDNPLLHFCEHRWRVTPQGALQQLE</sequence>
<dbReference type="AlphaFoldDB" id="A0A089PQ32"/>
<protein>
    <recommendedName>
        <fullName evidence="2">Phosphatidylglycerophosphatase C</fullName>
        <ecNumber evidence="2">3.1.3.27</ecNumber>
    </recommendedName>
</protein>
<dbReference type="Gene3D" id="3.40.50.1000">
    <property type="entry name" value="HAD superfamily/HAD-like"/>
    <property type="match status" value="1"/>
</dbReference>
<evidence type="ECO:0000256" key="2">
    <source>
        <dbReference type="NCBIfam" id="TIGR01545"/>
    </source>
</evidence>
<evidence type="ECO:0000313" key="4">
    <source>
        <dbReference type="EMBL" id="KMK12584.1"/>
    </source>
</evidence>
<comment type="caution">
    <text evidence="4">The sequence shown here is derived from an EMBL/GenBank/DDBJ whole genome shotgun (WGS) entry which is preliminary data.</text>
</comment>
<evidence type="ECO:0000256" key="3">
    <source>
        <dbReference type="SAM" id="Phobius"/>
    </source>
</evidence>
<dbReference type="NCBIfam" id="TIGR01545">
    <property type="entry name" value="YfhB_g-proteo"/>
    <property type="match status" value="1"/>
</dbReference>
<keyword evidence="3" id="KW-1133">Transmembrane helix</keyword>
<reference evidence="4 5" key="1">
    <citation type="submission" date="2015-05" db="EMBL/GenBank/DDBJ databases">
        <title>Genome sequences of Pluralibacter gergoviae.</title>
        <authorList>
            <person name="Greninger A.L."/>
            <person name="Miller S."/>
        </authorList>
    </citation>
    <scope>NUCLEOTIDE SEQUENCE [LARGE SCALE GENOMIC DNA]</scope>
    <source>
        <strain evidence="4 5">JS81F13</strain>
    </source>
</reference>
<dbReference type="InterPro" id="IPR023214">
    <property type="entry name" value="HAD_sf"/>
</dbReference>
<dbReference type="Pfam" id="PF12710">
    <property type="entry name" value="HAD"/>
    <property type="match status" value="1"/>
</dbReference>
<dbReference type="Gene3D" id="1.20.1440.100">
    <property type="entry name" value="SG protein - dephosphorylation function"/>
    <property type="match status" value="1"/>
</dbReference>
<keyword evidence="3" id="KW-0472">Membrane</keyword>
<dbReference type="SUPFAM" id="SSF56784">
    <property type="entry name" value="HAD-like"/>
    <property type="match status" value="1"/>
</dbReference>